<dbReference type="GO" id="GO:0009117">
    <property type="term" value="P:nucleotide metabolic process"/>
    <property type="evidence" value="ECO:0007669"/>
    <property type="project" value="UniProtKB-KW"/>
</dbReference>
<gene>
    <name evidence="3" type="ORF">COV85_01890</name>
</gene>
<comment type="similarity">
    <text evidence="2">Belongs to the Maf family.</text>
</comment>
<keyword evidence="1 2" id="KW-0378">Hydrolase</keyword>
<name>A0A2H0KQR2_9BACT</name>
<dbReference type="SUPFAM" id="SSF52972">
    <property type="entry name" value="ITPase-like"/>
    <property type="match status" value="1"/>
</dbReference>
<evidence type="ECO:0000256" key="2">
    <source>
        <dbReference type="HAMAP-Rule" id="MF_00528"/>
    </source>
</evidence>
<comment type="caution">
    <text evidence="2">Lacks conserved residue(s) required for the propagation of feature annotation.</text>
</comment>
<dbReference type="AlphaFoldDB" id="A0A2H0KQR2"/>
<comment type="function">
    <text evidence="2">Nucleoside triphosphate pyrophosphatase. May have a dual role in cell division arrest and in preventing the incorporation of modified nucleotides into cellular nucleic acids.</text>
</comment>
<dbReference type="Gene3D" id="3.90.950.10">
    <property type="match status" value="1"/>
</dbReference>
<comment type="cofactor">
    <cofactor evidence="2">
        <name>a divalent metal cation</name>
        <dbReference type="ChEBI" id="CHEBI:60240"/>
    </cofactor>
</comment>
<dbReference type="GO" id="GO:0047429">
    <property type="term" value="F:nucleoside triphosphate diphosphatase activity"/>
    <property type="evidence" value="ECO:0007669"/>
    <property type="project" value="UniProtKB-EC"/>
</dbReference>
<proteinExistence type="inferred from homology"/>
<comment type="catalytic activity">
    <reaction evidence="2">
        <text>a ribonucleoside 5'-triphosphate + H2O = a ribonucleoside 5'-phosphate + diphosphate + H(+)</text>
        <dbReference type="Rhea" id="RHEA:23996"/>
        <dbReference type="ChEBI" id="CHEBI:15377"/>
        <dbReference type="ChEBI" id="CHEBI:15378"/>
        <dbReference type="ChEBI" id="CHEBI:33019"/>
        <dbReference type="ChEBI" id="CHEBI:58043"/>
        <dbReference type="ChEBI" id="CHEBI:61557"/>
        <dbReference type="EC" id="3.6.1.9"/>
    </reaction>
</comment>
<dbReference type="EMBL" id="PCVN01000048">
    <property type="protein sequence ID" value="PIQ74479.1"/>
    <property type="molecule type" value="Genomic_DNA"/>
</dbReference>
<feature type="active site" description="Proton acceptor" evidence="2">
    <location>
        <position position="92"/>
    </location>
</feature>
<comment type="caution">
    <text evidence="3">The sequence shown here is derived from an EMBL/GenBank/DDBJ whole genome shotgun (WGS) entry which is preliminary data.</text>
</comment>
<dbReference type="HAMAP" id="MF_00528">
    <property type="entry name" value="Maf"/>
    <property type="match status" value="1"/>
</dbReference>
<dbReference type="EC" id="3.6.1.9" evidence="2"/>
<evidence type="ECO:0000313" key="3">
    <source>
        <dbReference type="EMBL" id="PIQ74479.1"/>
    </source>
</evidence>
<protein>
    <recommendedName>
        <fullName evidence="2">Nucleoside triphosphate pyrophosphatase</fullName>
        <ecNumber evidence="2">3.6.1.9</ecNumber>
    </recommendedName>
    <alternativeName>
        <fullName evidence="2">Nucleotide pyrophosphatase</fullName>
        <shortName evidence="2">Nucleotide PPase</shortName>
    </alternativeName>
</protein>
<dbReference type="Pfam" id="PF02545">
    <property type="entry name" value="Maf"/>
    <property type="match status" value="1"/>
</dbReference>
<evidence type="ECO:0000256" key="1">
    <source>
        <dbReference type="ARBA" id="ARBA00022801"/>
    </source>
</evidence>
<dbReference type="PANTHER" id="PTHR43213:SF4">
    <property type="entry name" value="7-METHYL-GTP PYROPHOSPHATASE"/>
    <property type="match status" value="1"/>
</dbReference>
<dbReference type="InterPro" id="IPR029001">
    <property type="entry name" value="ITPase-like_fam"/>
</dbReference>
<dbReference type="Proteomes" id="UP000231550">
    <property type="component" value="Unassembled WGS sequence"/>
</dbReference>
<dbReference type="GO" id="GO:0005737">
    <property type="term" value="C:cytoplasm"/>
    <property type="evidence" value="ECO:0007669"/>
    <property type="project" value="UniProtKB-SubCell"/>
</dbReference>
<dbReference type="PIRSF" id="PIRSF006305">
    <property type="entry name" value="Maf"/>
    <property type="match status" value="1"/>
</dbReference>
<keyword evidence="2" id="KW-0963">Cytoplasm</keyword>
<comment type="catalytic activity">
    <reaction evidence="2">
        <text>a 2'-deoxyribonucleoside 5'-triphosphate + H2O = a 2'-deoxyribonucleoside 5'-phosphate + diphosphate + H(+)</text>
        <dbReference type="Rhea" id="RHEA:44644"/>
        <dbReference type="ChEBI" id="CHEBI:15377"/>
        <dbReference type="ChEBI" id="CHEBI:15378"/>
        <dbReference type="ChEBI" id="CHEBI:33019"/>
        <dbReference type="ChEBI" id="CHEBI:61560"/>
        <dbReference type="ChEBI" id="CHEBI:65317"/>
        <dbReference type="EC" id="3.6.1.9"/>
    </reaction>
</comment>
<organism evidence="3 4">
    <name type="scientific">Candidatus Portnoybacteria bacterium CG11_big_fil_rev_8_21_14_0_20_44_10</name>
    <dbReference type="NCBI Taxonomy" id="1974818"/>
    <lineage>
        <taxon>Bacteria</taxon>
        <taxon>Candidatus Portnoyibacteriota</taxon>
    </lineage>
</organism>
<comment type="subcellular location">
    <subcellularLocation>
        <location evidence="2">Cytoplasm</location>
    </subcellularLocation>
</comment>
<dbReference type="InterPro" id="IPR003697">
    <property type="entry name" value="Maf-like"/>
</dbReference>
<sequence length="212" mass="23642">MGMRNRNMKIRTSSLCSQNLDFPRKLILGSQSPGRKRVLEKMGYVFEVIRADIDEKAIRFDDPVRLTLALVNAKADALVAKIKEPAILIALDQVVICNNKILEKPADEKEAREYFAMYAIYPAETVTSVVVVNIANGKRVEGTDIAKIWIDKVPEDVVCRYIAEGNSFLCSGGFDHEHPLLLPYIKKIEGEPESVTGLPVALTESLIKLVLE</sequence>
<reference evidence="3 4" key="1">
    <citation type="submission" date="2017-09" db="EMBL/GenBank/DDBJ databases">
        <title>Depth-based differentiation of microbial function through sediment-hosted aquifers and enrichment of novel symbionts in the deep terrestrial subsurface.</title>
        <authorList>
            <person name="Probst A.J."/>
            <person name="Ladd B."/>
            <person name="Jarett J.K."/>
            <person name="Geller-Mcgrath D.E."/>
            <person name="Sieber C.M."/>
            <person name="Emerson J.B."/>
            <person name="Anantharaman K."/>
            <person name="Thomas B.C."/>
            <person name="Malmstrom R."/>
            <person name="Stieglmeier M."/>
            <person name="Klingl A."/>
            <person name="Woyke T."/>
            <person name="Ryan C.M."/>
            <person name="Banfield J.F."/>
        </authorList>
    </citation>
    <scope>NUCLEOTIDE SEQUENCE [LARGE SCALE GENOMIC DNA]</scope>
    <source>
        <strain evidence="3">CG11_big_fil_rev_8_21_14_0_20_44_10</strain>
    </source>
</reference>
<keyword evidence="2" id="KW-0546">Nucleotide metabolism</keyword>
<dbReference type="PANTHER" id="PTHR43213">
    <property type="entry name" value="BIFUNCTIONAL DTTP/UTP PYROPHOSPHATASE/METHYLTRANSFERASE PROTEIN-RELATED"/>
    <property type="match status" value="1"/>
</dbReference>
<evidence type="ECO:0000313" key="4">
    <source>
        <dbReference type="Proteomes" id="UP000231550"/>
    </source>
</evidence>
<accession>A0A2H0KQR2</accession>